<keyword evidence="2" id="KW-0418">Kinase</keyword>
<gene>
    <name evidence="2" type="ORF">LVJ81_01445</name>
</gene>
<protein>
    <submittedName>
        <fullName evidence="2">Bifunctional isocitrate dehydrogenase kinase/phosphatase</fullName>
    </submittedName>
</protein>
<dbReference type="RefSeq" id="WP_026353348.1">
    <property type="nucleotide sequence ID" value="NZ_CP091512.1"/>
</dbReference>
<dbReference type="InterPro" id="IPR046854">
    <property type="entry name" value="AceK_regulatory"/>
</dbReference>
<dbReference type="EMBL" id="CP091512">
    <property type="protein sequence ID" value="UOO92741.1"/>
    <property type="molecule type" value="Genomic_DNA"/>
</dbReference>
<dbReference type="PANTHER" id="PTHR39559:SF1">
    <property type="entry name" value="ISOCITRATE DEHYDROGENASE KINASE_PHOSPHATASE"/>
    <property type="match status" value="1"/>
</dbReference>
<feature type="domain" description="Isocitrate dehydrogenase kinase/phosphatase (AceK) regulatory" evidence="1">
    <location>
        <begin position="14"/>
        <end position="298"/>
    </location>
</feature>
<organism evidence="2 3">
    <name type="scientific">Vitreoscilla stercoraria</name>
    <dbReference type="NCBI Taxonomy" id="61"/>
    <lineage>
        <taxon>Bacteria</taxon>
        <taxon>Pseudomonadati</taxon>
        <taxon>Pseudomonadota</taxon>
        <taxon>Betaproteobacteria</taxon>
        <taxon>Neisseriales</taxon>
        <taxon>Neisseriaceae</taxon>
        <taxon>Vitreoscilla</taxon>
    </lineage>
</organism>
<dbReference type="Pfam" id="PF20423">
    <property type="entry name" value="AceK_regulatory"/>
    <property type="match status" value="1"/>
</dbReference>
<keyword evidence="2" id="KW-0808">Transferase</keyword>
<dbReference type="InterPro" id="IPR010452">
    <property type="entry name" value="Isocitrate_DH_AceK"/>
</dbReference>
<reference evidence="2" key="1">
    <citation type="submission" date="2021-12" db="EMBL/GenBank/DDBJ databases">
        <authorList>
            <person name="Veyrier F.J."/>
        </authorList>
    </citation>
    <scope>NUCLEOTIDE SEQUENCE</scope>
    <source>
        <strain evidence="2">SAG 1488-6</strain>
    </source>
</reference>
<dbReference type="Proteomes" id="UP000832034">
    <property type="component" value="Chromosome"/>
</dbReference>
<sequence length="298" mass="34532">MKSRLTNTQAKAIATMVLEHFNQHAALFINTDEYIKPMFEAANWEGIKQNQTIRVQAYKDKVIQIATKLRQEIGANALSDEVWQQAKAEYCNLLQLHSQSEWAKAYFSSVTTEILKCHYFDNPFTFSKTHSLTEQLATPSSIFALSSTHSSDLKPVWHNILSYFDWQTPFAHLETTLTNIMQMLKTHYQKPSVSPTEHWHFQVLNHPIYHNQHAYVFGQMIQNEQQQTFALVITHDANALLCIDTILLEHEQIAILFSSLQTYFLADLDLPSTYVEFLHTMSPNQSKDGWYAFLELQK</sequence>
<evidence type="ECO:0000313" key="2">
    <source>
        <dbReference type="EMBL" id="UOO92741.1"/>
    </source>
</evidence>
<dbReference type="GO" id="GO:0016301">
    <property type="term" value="F:kinase activity"/>
    <property type="evidence" value="ECO:0007669"/>
    <property type="project" value="UniProtKB-KW"/>
</dbReference>
<keyword evidence="3" id="KW-1185">Reference proteome</keyword>
<accession>A0ABY4EAG9</accession>
<evidence type="ECO:0000313" key="3">
    <source>
        <dbReference type="Proteomes" id="UP000832034"/>
    </source>
</evidence>
<reference evidence="2" key="2">
    <citation type="journal article" date="2022" name="Res Sq">
        <title>Evolution of multicellular longitudinally dividing oral cavity symbionts (Neisseriaceae).</title>
        <authorList>
            <person name="Nyongesa S."/>
            <person name="Weber P."/>
            <person name="Bernet E."/>
            <person name="Pullido F."/>
            <person name="Nieckarz M."/>
            <person name="Delaby M."/>
            <person name="Nieves C."/>
            <person name="Viehboeck T."/>
            <person name="Krause N."/>
            <person name="Rivera-Millot A."/>
            <person name="Nakamura A."/>
            <person name="Vischer N."/>
            <person name="VanNieuwenhze M."/>
            <person name="Brun Y."/>
            <person name="Cava F."/>
            <person name="Bulgheresi S."/>
            <person name="Veyrier F."/>
        </authorList>
    </citation>
    <scope>NUCLEOTIDE SEQUENCE</scope>
    <source>
        <strain evidence="2">SAG 1488-6</strain>
    </source>
</reference>
<evidence type="ECO:0000259" key="1">
    <source>
        <dbReference type="Pfam" id="PF20423"/>
    </source>
</evidence>
<proteinExistence type="predicted"/>
<name>A0ABY4EAG9_VITST</name>
<dbReference type="PANTHER" id="PTHR39559">
    <property type="match status" value="1"/>
</dbReference>